<dbReference type="Proteomes" id="UP001138768">
    <property type="component" value="Unassembled WGS sequence"/>
</dbReference>
<keyword evidence="1" id="KW-0812">Transmembrane</keyword>
<comment type="caution">
    <text evidence="2">The sequence shown here is derived from an EMBL/GenBank/DDBJ whole genome shotgun (WGS) entry which is preliminary data.</text>
</comment>
<evidence type="ECO:0000313" key="2">
    <source>
        <dbReference type="EMBL" id="MBK1617907.1"/>
    </source>
</evidence>
<keyword evidence="1" id="KW-0472">Membrane</keyword>
<accession>A0A9X0W6G6</accession>
<evidence type="ECO:0000256" key="1">
    <source>
        <dbReference type="SAM" id="Phobius"/>
    </source>
</evidence>
<gene>
    <name evidence="2" type="ORF">CKO42_05430</name>
</gene>
<dbReference type="AlphaFoldDB" id="A0A9X0W6G6"/>
<sequence>MTAAAFRPPPGGLLLLLLPLLLLGLHYGYEAYIADACLERGGSFDYETWTCSVSAQFDAARPYLHRHFGKAVVALSFSLSGLIVLLLSWLRHRRR</sequence>
<protein>
    <submittedName>
        <fullName evidence="2">Uncharacterized protein</fullName>
    </submittedName>
</protein>
<feature type="transmembrane region" description="Helical" evidence="1">
    <location>
        <begin position="71"/>
        <end position="90"/>
    </location>
</feature>
<name>A0A9X0W6G6_9GAMM</name>
<organism evidence="2 3">
    <name type="scientific">Lamprobacter modestohalophilus</name>
    <dbReference type="NCBI Taxonomy" id="1064514"/>
    <lineage>
        <taxon>Bacteria</taxon>
        <taxon>Pseudomonadati</taxon>
        <taxon>Pseudomonadota</taxon>
        <taxon>Gammaproteobacteria</taxon>
        <taxon>Chromatiales</taxon>
        <taxon>Chromatiaceae</taxon>
        <taxon>Lamprobacter</taxon>
    </lineage>
</organism>
<reference evidence="2 3" key="1">
    <citation type="journal article" date="2020" name="Microorganisms">
        <title>Osmotic Adaptation and Compatible Solute Biosynthesis of Phototrophic Bacteria as Revealed from Genome Analyses.</title>
        <authorList>
            <person name="Imhoff J.F."/>
            <person name="Rahn T."/>
            <person name="Kunzel S."/>
            <person name="Keller A."/>
            <person name="Neulinger S.C."/>
        </authorList>
    </citation>
    <scope>NUCLEOTIDE SEQUENCE [LARGE SCALE GENOMIC DNA]</scope>
    <source>
        <strain evidence="2 3">DSM 25653</strain>
    </source>
</reference>
<proteinExistence type="predicted"/>
<keyword evidence="1" id="KW-1133">Transmembrane helix</keyword>
<evidence type="ECO:0000313" key="3">
    <source>
        <dbReference type="Proteomes" id="UP001138768"/>
    </source>
</evidence>
<keyword evidence="3" id="KW-1185">Reference proteome</keyword>
<dbReference type="EMBL" id="NRRY01000005">
    <property type="protein sequence ID" value="MBK1617907.1"/>
    <property type="molecule type" value="Genomic_DNA"/>
</dbReference>
<dbReference type="RefSeq" id="WP_200240230.1">
    <property type="nucleotide sequence ID" value="NZ_NRRY01000005.1"/>
</dbReference>